<dbReference type="Proteomes" id="UP000258309">
    <property type="component" value="Unassembled WGS sequence"/>
</dbReference>
<dbReference type="AlphaFoldDB" id="A0A3E2H839"/>
<protein>
    <recommendedName>
        <fullName evidence="2">Bacteriophage T5 Orf172 DNA-binding domain-containing protein</fullName>
    </recommendedName>
</protein>
<name>A0A3E2H839_SCYLI</name>
<feature type="domain" description="Bacteriophage T5 Orf172 DNA-binding" evidence="2">
    <location>
        <begin position="389"/>
        <end position="484"/>
    </location>
</feature>
<gene>
    <name evidence="3" type="ORF">B7463_g6756</name>
</gene>
<dbReference type="SMART" id="SM00974">
    <property type="entry name" value="T5orf172"/>
    <property type="match status" value="1"/>
</dbReference>
<keyword evidence="4" id="KW-1185">Reference proteome</keyword>
<evidence type="ECO:0000313" key="3">
    <source>
        <dbReference type="EMBL" id="RFU29548.1"/>
    </source>
</evidence>
<dbReference type="Pfam" id="PF10544">
    <property type="entry name" value="T5orf172"/>
    <property type="match status" value="1"/>
</dbReference>
<dbReference type="InterPro" id="IPR053006">
    <property type="entry name" value="Meiosis_regulatory"/>
</dbReference>
<organism evidence="3 4">
    <name type="scientific">Scytalidium lignicola</name>
    <name type="common">Hyphomycete</name>
    <dbReference type="NCBI Taxonomy" id="5539"/>
    <lineage>
        <taxon>Eukaryota</taxon>
        <taxon>Fungi</taxon>
        <taxon>Dikarya</taxon>
        <taxon>Ascomycota</taxon>
        <taxon>Pezizomycotina</taxon>
        <taxon>Leotiomycetes</taxon>
        <taxon>Leotiomycetes incertae sedis</taxon>
        <taxon>Scytalidium</taxon>
    </lineage>
</organism>
<dbReference type="OrthoDB" id="3549465at2759"/>
<feature type="region of interest" description="Disordered" evidence="1">
    <location>
        <begin position="294"/>
        <end position="314"/>
    </location>
</feature>
<comment type="caution">
    <text evidence="3">The sequence shown here is derived from an EMBL/GenBank/DDBJ whole genome shotgun (WGS) entry which is preliminary data.</text>
</comment>
<sequence>MVIEPHWKGDGSVEEVEVLDAIRQTLELSTTANSEPVINIITATPVLRSNSVDRSSETSPSIQPVNQRSSPVWETLGSGEQSQSVPTLLLAPEMARSRRYSSPSPQHRYIRSLSNLDIQIDTGHSHTQASNGSIGSTAINPLPQPTHKHQDHTLDQTSIIPSFKLSQVQLPIRPRANLTARPGHLRRHSNPSRIEKLENNGQIEAPAKNITAGFKIPTSTFTLCVPIPGRKSFEAPDQVELSTSDTSQILHTSPDTSFQVRPPVITVSQPTIASQTQFLEADWEDSDWSDYLSPDNLEGDLSRRKTPYRQGSKDDMEIGKTASATAIAASASTSLNASTTATSRVDSNPIPSSSFAVDDLIREEILKRVSKEGFIYILKAPEYFRQNFPNEKPLLKIGMTMNVKTRINNLKRTCNLFDLEQVPDPNYKRIHTYWKVEQLVHIELRNFQKILKCTKCGNKGSRNTEHEEWFEVSEEVALRSVDRWRRFIAQNPYDENGGLKDFWSQRLAHRNMGVLPKWDDAEGREERWTKWLDEAIKQMPGGESADPVQ</sequence>
<proteinExistence type="predicted"/>
<evidence type="ECO:0000313" key="4">
    <source>
        <dbReference type="Proteomes" id="UP000258309"/>
    </source>
</evidence>
<dbReference type="EMBL" id="NCSJ02000124">
    <property type="protein sequence ID" value="RFU29548.1"/>
    <property type="molecule type" value="Genomic_DNA"/>
</dbReference>
<feature type="non-terminal residue" evidence="3">
    <location>
        <position position="549"/>
    </location>
</feature>
<dbReference type="PANTHER" id="PTHR28094">
    <property type="entry name" value="MEIOTICALLY UP-REGULATED GENE 113 PROTEIN"/>
    <property type="match status" value="1"/>
</dbReference>
<feature type="region of interest" description="Disordered" evidence="1">
    <location>
        <begin position="49"/>
        <end position="78"/>
    </location>
</feature>
<reference evidence="3 4" key="1">
    <citation type="submission" date="2018-05" db="EMBL/GenBank/DDBJ databases">
        <title>Draft genome sequence of Scytalidium lignicola DSM 105466, a ubiquitous saprotrophic fungus.</title>
        <authorList>
            <person name="Buettner E."/>
            <person name="Gebauer A.M."/>
            <person name="Hofrichter M."/>
            <person name="Liers C."/>
            <person name="Kellner H."/>
        </authorList>
    </citation>
    <scope>NUCLEOTIDE SEQUENCE [LARGE SCALE GENOMIC DNA]</scope>
    <source>
        <strain evidence="3 4">DSM 105466</strain>
    </source>
</reference>
<accession>A0A3E2H839</accession>
<dbReference type="InterPro" id="IPR018306">
    <property type="entry name" value="Phage_T5_Orf172_DNA-bd"/>
</dbReference>
<feature type="non-terminal residue" evidence="3">
    <location>
        <position position="1"/>
    </location>
</feature>
<dbReference type="PANTHER" id="PTHR28094:SF1">
    <property type="entry name" value="MEIOTICALLY UP-REGULATED GENE 113 PROTEIN"/>
    <property type="match status" value="1"/>
</dbReference>
<evidence type="ECO:0000256" key="1">
    <source>
        <dbReference type="SAM" id="MobiDB-lite"/>
    </source>
</evidence>
<evidence type="ECO:0000259" key="2">
    <source>
        <dbReference type="SMART" id="SM00974"/>
    </source>
</evidence>
<dbReference type="STRING" id="5539.A0A3E2H839"/>